<dbReference type="EMBL" id="JACOFV010000002">
    <property type="protein sequence ID" value="MBC3861184.1"/>
    <property type="molecule type" value="Genomic_DNA"/>
</dbReference>
<sequence>MTLRHSIITTETGFDALASDWRTLEAEIPDLLPFQTFDWNRLWWRFFSDTSLFHRDELAICAMYDNEKLVAVMPLCNTHIGFYRFHVYRYVRPFGADPNLTELRLPLALPAYKDSILRFWETMSRQEIVGLAEFQLIHTQAHAEHFLTHNQEIHPLSSRTIPNFVLHLNDDWHTFKAKLKRNIKESLRHCYNSLKRDQLHPELKLIEGSENLKLNITKFFALHTARASADADVSHPDYFAKAQHKDFILALLDSEFSRRCIMFSLELNGEPVAMRLGFKMNDELYLYYSGYDLTYSKYSVMTTLVAETIQWAITQKIQRINLSVGEDVSKTRWGPEVINYVEYHCVRNNFLRRTFGQNIYRLRQWRKNTLLRKLNQA</sequence>
<comment type="caution">
    <text evidence="2">The sequence shown here is derived from an EMBL/GenBank/DDBJ whole genome shotgun (WGS) entry which is preliminary data.</text>
</comment>
<dbReference type="Pfam" id="PF13480">
    <property type="entry name" value="Acetyltransf_6"/>
    <property type="match status" value="1"/>
</dbReference>
<dbReference type="AlphaFoldDB" id="A0A923HI43"/>
<gene>
    <name evidence="2" type="ORF">H8K32_03650</name>
</gene>
<keyword evidence="3" id="KW-1185">Reference proteome</keyword>
<dbReference type="InterPro" id="IPR038740">
    <property type="entry name" value="BioF2-like_GNAT_dom"/>
</dbReference>
<dbReference type="Proteomes" id="UP000634011">
    <property type="component" value="Unassembled WGS sequence"/>
</dbReference>
<organism evidence="2 3">
    <name type="scientific">Undibacterium jejuense</name>
    <dbReference type="NCBI Taxonomy" id="1344949"/>
    <lineage>
        <taxon>Bacteria</taxon>
        <taxon>Pseudomonadati</taxon>
        <taxon>Pseudomonadota</taxon>
        <taxon>Betaproteobacteria</taxon>
        <taxon>Burkholderiales</taxon>
        <taxon>Oxalobacteraceae</taxon>
        <taxon>Undibacterium</taxon>
    </lineage>
</organism>
<protein>
    <submittedName>
        <fullName evidence="2">GNAT family N-acetyltransferase</fullName>
    </submittedName>
</protein>
<proteinExistence type="predicted"/>
<evidence type="ECO:0000313" key="2">
    <source>
        <dbReference type="EMBL" id="MBC3861184.1"/>
    </source>
</evidence>
<dbReference type="RefSeq" id="WP_186911119.1">
    <property type="nucleotide sequence ID" value="NZ_JACOFV010000002.1"/>
</dbReference>
<evidence type="ECO:0000259" key="1">
    <source>
        <dbReference type="Pfam" id="PF13480"/>
    </source>
</evidence>
<evidence type="ECO:0000313" key="3">
    <source>
        <dbReference type="Proteomes" id="UP000634011"/>
    </source>
</evidence>
<dbReference type="Gene3D" id="3.40.630.30">
    <property type="match status" value="1"/>
</dbReference>
<dbReference type="InterPro" id="IPR016181">
    <property type="entry name" value="Acyl_CoA_acyltransferase"/>
</dbReference>
<reference evidence="2" key="1">
    <citation type="submission" date="2020-08" db="EMBL/GenBank/DDBJ databases">
        <title>Novel species isolated from subtropical streams in China.</title>
        <authorList>
            <person name="Lu H."/>
        </authorList>
    </citation>
    <scope>NUCLEOTIDE SEQUENCE</scope>
    <source>
        <strain evidence="2">KACC 12607</strain>
    </source>
</reference>
<dbReference type="SUPFAM" id="SSF55729">
    <property type="entry name" value="Acyl-CoA N-acyltransferases (Nat)"/>
    <property type="match status" value="1"/>
</dbReference>
<accession>A0A923HI43</accession>
<name>A0A923HI43_9BURK</name>
<feature type="domain" description="BioF2-like acetyltransferase" evidence="1">
    <location>
        <begin position="184"/>
        <end position="327"/>
    </location>
</feature>